<comment type="caution">
    <text evidence="1">The sequence shown here is derived from an EMBL/GenBank/DDBJ whole genome shotgun (WGS) entry which is preliminary data.</text>
</comment>
<protein>
    <submittedName>
        <fullName evidence="1">YukJ family protein</fullName>
    </submittedName>
</protein>
<accession>A0ABV5KUE7</accession>
<dbReference type="Pfam" id="PF10042">
    <property type="entry name" value="DUF2278"/>
    <property type="match status" value="1"/>
</dbReference>
<dbReference type="Proteomes" id="UP001589747">
    <property type="component" value="Unassembled WGS sequence"/>
</dbReference>
<dbReference type="RefSeq" id="WP_377496304.1">
    <property type="nucleotide sequence ID" value="NZ_JBHMDO010000029.1"/>
</dbReference>
<reference evidence="1 2" key="1">
    <citation type="submission" date="2024-09" db="EMBL/GenBank/DDBJ databases">
        <authorList>
            <person name="Sun Q."/>
            <person name="Mori K."/>
        </authorList>
    </citation>
    <scope>NUCLEOTIDE SEQUENCE [LARGE SCALE GENOMIC DNA]</scope>
    <source>
        <strain evidence="1 2">TISTR 2452</strain>
    </source>
</reference>
<dbReference type="EMBL" id="JBHMDO010000029">
    <property type="protein sequence ID" value="MFB9327712.1"/>
    <property type="molecule type" value="Genomic_DNA"/>
</dbReference>
<evidence type="ECO:0000313" key="1">
    <source>
        <dbReference type="EMBL" id="MFB9327712.1"/>
    </source>
</evidence>
<keyword evidence="2" id="KW-1185">Reference proteome</keyword>
<organism evidence="1 2">
    <name type="scientific">Paenibacillus aurantiacus</name>
    <dbReference type="NCBI Taxonomy" id="1936118"/>
    <lineage>
        <taxon>Bacteria</taxon>
        <taxon>Bacillati</taxon>
        <taxon>Bacillota</taxon>
        <taxon>Bacilli</taxon>
        <taxon>Bacillales</taxon>
        <taxon>Paenibacillaceae</taxon>
        <taxon>Paenibacillus</taxon>
    </lineage>
</organism>
<gene>
    <name evidence="1" type="ORF">ACFFSY_17430</name>
</gene>
<evidence type="ECO:0000313" key="2">
    <source>
        <dbReference type="Proteomes" id="UP001589747"/>
    </source>
</evidence>
<sequence>MLSKYGVVIGQVIATTAQREVESPHYVISVDAGEDGTYEVPVNVKSIDDKRPNLLFYLDPQFDAQAITLLPTMKDGFHEINYERGMHKDIAVDYIRSGLFSPNQMEILKPYAEGPDNDLTDKIDEQMKLALNNEQATIYAFGTHYSRAKGVHNVHMNQGNTNYSPGENGTYHDGCFLLHFRDQNRWLAYFLAFQSQSWCTDEEGKPKPGSVDGRGYPVNNCKYDTVTVRLQSEDPVPVL</sequence>
<proteinExistence type="predicted"/>
<dbReference type="InterPro" id="IPR019268">
    <property type="entry name" value="DUF2278"/>
</dbReference>
<name>A0ABV5KUE7_9BACL</name>